<dbReference type="Proteomes" id="UP000019184">
    <property type="component" value="Unassembled WGS sequence"/>
</dbReference>
<dbReference type="EMBL" id="CBTK010000292">
    <property type="protein sequence ID" value="CDH47104.1"/>
    <property type="molecule type" value="Genomic_DNA"/>
</dbReference>
<dbReference type="AlphaFoldDB" id="A0A7U7GF38"/>
<accession>A0A7U7GF38</accession>
<name>A0A7U7GF38_9GAMM</name>
<keyword evidence="2" id="KW-1185">Reference proteome</keyword>
<evidence type="ECO:0000313" key="1">
    <source>
        <dbReference type="EMBL" id="CDH47104.1"/>
    </source>
</evidence>
<comment type="caution">
    <text evidence="1">The sequence shown here is derived from an EMBL/GenBank/DDBJ whole genome shotgun (WGS) entry which is preliminary data.</text>
</comment>
<organism evidence="1 2">
    <name type="scientific">Candidatus Contendobacter odensis Run_B_J11</name>
    <dbReference type="NCBI Taxonomy" id="1400861"/>
    <lineage>
        <taxon>Bacteria</taxon>
        <taxon>Pseudomonadati</taxon>
        <taxon>Pseudomonadota</taxon>
        <taxon>Gammaproteobacteria</taxon>
        <taxon>Candidatus Competibacteraceae</taxon>
        <taxon>Candidatus Contendibacter</taxon>
    </lineage>
</organism>
<reference evidence="1 2" key="1">
    <citation type="journal article" date="2014" name="ISME J.">
        <title>Candidatus Competibacter-lineage genomes retrieved from metagenomes reveal functional metabolic diversity.</title>
        <authorList>
            <person name="McIlroy S.J."/>
            <person name="Albertsen M."/>
            <person name="Andresen E.K."/>
            <person name="Saunders A.M."/>
            <person name="Kristiansen R."/>
            <person name="Stokholm-Bjerregaard M."/>
            <person name="Nielsen K.L."/>
            <person name="Nielsen P.H."/>
        </authorList>
    </citation>
    <scope>NUCLEOTIDE SEQUENCE [LARGE SCALE GENOMIC DNA]</scope>
    <source>
        <strain evidence="1 2">Run_B_J11</strain>
    </source>
</reference>
<proteinExistence type="predicted"/>
<evidence type="ECO:0000313" key="2">
    <source>
        <dbReference type="Proteomes" id="UP000019184"/>
    </source>
</evidence>
<sequence length="57" mass="6508">MITNELLIEKSQTQKKLDEIANHSLEKYVENTHSKVQQLSAKLGLKLKYGKPAEVLK</sequence>
<protein>
    <submittedName>
        <fullName evidence="1">Uncharacterized protein</fullName>
    </submittedName>
</protein>
<dbReference type="RefSeq" id="WP_154725021.1">
    <property type="nucleotide sequence ID" value="NZ_CBTK010000292.1"/>
</dbReference>
<gene>
    <name evidence="1" type="ORF">BN874_740001</name>
</gene>